<dbReference type="EMBL" id="KJ410765">
    <property type="protein sequence ID" value="AKG47395.1"/>
    <property type="molecule type" value="Genomic_DNA"/>
</dbReference>
<evidence type="ECO:0000313" key="1">
    <source>
        <dbReference type="EMBL" id="AKG47395.1"/>
    </source>
</evidence>
<protein>
    <submittedName>
        <fullName evidence="1">Uncharacterized protein</fullName>
    </submittedName>
</protein>
<sequence>MVRHAPAIQTIGSAPFSRRNASSADRRYTKLWPCSSVTGPRPKAFRLSSTSALTP</sequence>
<accession>A0A0F7G1T1</accession>
<dbReference type="AlphaFoldDB" id="A0A0F7G1T1"/>
<geneLocation type="plasmid" evidence="1">
    <name>p2MP</name>
</geneLocation>
<reference evidence="1" key="2">
    <citation type="submission" date="2014-02" db="EMBL/GenBank/DDBJ databases">
        <title>Plasmid-mediated 2-methylpyridine and pyridine degradation in Arthrobacter sp. 68b.</title>
        <authorList>
            <person name="Stanislauskiene R."/>
            <person name="Rutkiene R."/>
            <person name="Gasparaviciute R."/>
            <person name="Meskiene R."/>
            <person name="Bachamatova I."/>
            <person name="Marcinkeviciene L."/>
            <person name="Meskys R."/>
        </authorList>
    </citation>
    <scope>NUCLEOTIDE SEQUENCE</scope>
    <source>
        <strain evidence="1">68b</strain>
        <plasmid evidence="1">p2MP</plasmid>
    </source>
</reference>
<keyword evidence="1" id="KW-0614">Plasmid</keyword>
<name>A0A0F7G1T1_9MICC</name>
<proteinExistence type="predicted"/>
<organism evidence="1">
    <name type="scientific">Arthrobacter sp. 68b</name>
    <dbReference type="NCBI Taxonomy" id="311808"/>
    <lineage>
        <taxon>Bacteria</taxon>
        <taxon>Bacillati</taxon>
        <taxon>Actinomycetota</taxon>
        <taxon>Actinomycetes</taxon>
        <taxon>Micrococcales</taxon>
        <taxon>Micrococcaceae</taxon>
        <taxon>Arthrobacter</taxon>
    </lineage>
</organism>
<reference evidence="1" key="1">
    <citation type="journal article" date="2011" name="Biologija">
        <title>Analysis of phthalate degradation operon from Arthrobacter sp. 68b.</title>
        <authorList>
            <person name="Stanislauskiene R."/>
            <person name="Rudenkov M."/>
            <person name="Karvelis L."/>
            <person name="Gasparaviciute R."/>
            <person name="Meskiene R."/>
            <person name="Casaite V."/>
            <person name="Meskys R."/>
        </authorList>
    </citation>
    <scope>NUCLEOTIDE SEQUENCE</scope>
    <source>
        <strain evidence="1">68b</strain>
        <plasmid evidence="1">p2MP</plasmid>
    </source>
</reference>